<dbReference type="PANTHER" id="PTHR20921:SF0">
    <property type="entry name" value="TRANSMEMBRANE PROTEIN 222"/>
    <property type="match status" value="1"/>
</dbReference>
<dbReference type="EMBL" id="ML005435">
    <property type="protein sequence ID" value="RKP18520.1"/>
    <property type="molecule type" value="Genomic_DNA"/>
</dbReference>
<proteinExistence type="predicted"/>
<evidence type="ECO:0000313" key="2">
    <source>
        <dbReference type="Proteomes" id="UP000281549"/>
    </source>
</evidence>
<dbReference type="Proteomes" id="UP000281549">
    <property type="component" value="Unassembled WGS sequence"/>
</dbReference>
<sequence>MLPIIGHVGITDSTGTVFDFAGPFHIGRGNLAFGAPTRYLQYHIEKKKETEWDSNIEISNQIFGSRMHNLITCNCHHHVLYAIIGKELGFIDVMKIALKMFFFGTFIDKLSVILLHSCFDGKCKVKEISDLSNDCGRFSPANL</sequence>
<dbReference type="Pfam" id="PF05608">
    <property type="entry name" value="RTE1"/>
    <property type="match status" value="1"/>
</dbReference>
<evidence type="ECO:0000313" key="1">
    <source>
        <dbReference type="EMBL" id="RKP18520.1"/>
    </source>
</evidence>
<dbReference type="AlphaFoldDB" id="A0A4P9YJE7"/>
<reference evidence="2" key="1">
    <citation type="journal article" date="2018" name="Nat. Microbiol.">
        <title>Leveraging single-cell genomics to expand the fungal tree of life.</title>
        <authorList>
            <person name="Ahrendt S.R."/>
            <person name="Quandt C.A."/>
            <person name="Ciobanu D."/>
            <person name="Clum A."/>
            <person name="Salamov A."/>
            <person name="Andreopoulos B."/>
            <person name="Cheng J.F."/>
            <person name="Woyke T."/>
            <person name="Pelin A."/>
            <person name="Henrissat B."/>
            <person name="Reynolds N.K."/>
            <person name="Benny G.L."/>
            <person name="Smith M.E."/>
            <person name="James T.Y."/>
            <person name="Grigoriev I.V."/>
        </authorList>
    </citation>
    <scope>NUCLEOTIDE SEQUENCE [LARGE SCALE GENOMIC DNA]</scope>
    <source>
        <strain evidence="2">CSF55</strain>
    </source>
</reference>
<name>A0A4P9YJE7_ROZAC</name>
<organism evidence="1 2">
    <name type="scientific">Rozella allomycis (strain CSF55)</name>
    <dbReference type="NCBI Taxonomy" id="988480"/>
    <lineage>
        <taxon>Eukaryota</taxon>
        <taxon>Fungi</taxon>
        <taxon>Fungi incertae sedis</taxon>
        <taxon>Cryptomycota</taxon>
        <taxon>Cryptomycota incertae sedis</taxon>
        <taxon>Rozella</taxon>
    </lineage>
</organism>
<dbReference type="PANTHER" id="PTHR20921">
    <property type="entry name" value="TRANSMEMBRANE PROTEIN 222"/>
    <property type="match status" value="1"/>
</dbReference>
<protein>
    <submittedName>
        <fullName evidence="1">DUF778-domain-containing protein</fullName>
    </submittedName>
</protein>
<accession>A0A4P9YJE7</accession>
<dbReference type="InterPro" id="IPR008496">
    <property type="entry name" value="TMEM222/RTE1"/>
</dbReference>
<gene>
    <name evidence="1" type="ORF">ROZALSC1DRAFT_29809</name>
</gene>